<dbReference type="AlphaFoldDB" id="A0A645JAS0"/>
<comment type="caution">
    <text evidence="1">The sequence shown here is derived from an EMBL/GenBank/DDBJ whole genome shotgun (WGS) entry which is preliminary data.</text>
</comment>
<name>A0A645JAS0_9ZZZZ</name>
<reference evidence="1" key="1">
    <citation type="submission" date="2019-08" db="EMBL/GenBank/DDBJ databases">
        <authorList>
            <person name="Kucharzyk K."/>
            <person name="Murdoch R.W."/>
            <person name="Higgins S."/>
            <person name="Loffler F."/>
        </authorList>
    </citation>
    <scope>NUCLEOTIDE SEQUENCE</scope>
</reference>
<accession>A0A645JAS0</accession>
<dbReference type="EMBL" id="VSSQ01136311">
    <property type="protein sequence ID" value="MPN60701.1"/>
    <property type="molecule type" value="Genomic_DNA"/>
</dbReference>
<organism evidence="1">
    <name type="scientific">bioreactor metagenome</name>
    <dbReference type="NCBI Taxonomy" id="1076179"/>
    <lineage>
        <taxon>unclassified sequences</taxon>
        <taxon>metagenomes</taxon>
        <taxon>ecological metagenomes</taxon>
    </lineage>
</organism>
<evidence type="ECO:0000313" key="1">
    <source>
        <dbReference type="EMBL" id="MPN60701.1"/>
    </source>
</evidence>
<sequence length="146" mass="16394">MTCWLGATACRKSATTTPSMPGLAAHLSAMWTRGAFSLTRWRRTRRKAARYSRFRSKRANSSSPAFLPAHRFSRRMHSVRRMLSRTEFCTETATAQCSFWSIGGASTTRKPNTPAFTWRRLRVIRCSRIAATQNLTGSLSTGCIPS</sequence>
<gene>
    <name evidence="1" type="ORF">SDC9_208432</name>
</gene>
<protein>
    <submittedName>
        <fullName evidence="1">Uncharacterized protein</fullName>
    </submittedName>
</protein>
<proteinExistence type="predicted"/>